<evidence type="ECO:0000313" key="3">
    <source>
        <dbReference type="EMBL" id="GAU34674.1"/>
    </source>
</evidence>
<feature type="region of interest" description="Disordered" evidence="2">
    <location>
        <begin position="182"/>
        <end position="214"/>
    </location>
</feature>
<gene>
    <name evidence="3" type="ORF">TSUD_67240</name>
</gene>
<feature type="compositionally biased region" description="Basic and acidic residues" evidence="2">
    <location>
        <begin position="182"/>
        <end position="202"/>
    </location>
</feature>
<keyword evidence="4" id="KW-1185">Reference proteome</keyword>
<dbReference type="OrthoDB" id="10512026at2759"/>
<evidence type="ECO:0000256" key="1">
    <source>
        <dbReference type="SAM" id="Coils"/>
    </source>
</evidence>
<evidence type="ECO:0000256" key="2">
    <source>
        <dbReference type="SAM" id="MobiDB-lite"/>
    </source>
</evidence>
<dbReference type="AlphaFoldDB" id="A0A2Z6MPZ5"/>
<name>A0A2Z6MPZ5_TRISU</name>
<dbReference type="EMBL" id="DF973563">
    <property type="protein sequence ID" value="GAU34674.1"/>
    <property type="molecule type" value="Genomic_DNA"/>
</dbReference>
<proteinExistence type="predicted"/>
<organism evidence="3 4">
    <name type="scientific">Trifolium subterraneum</name>
    <name type="common">Subterranean clover</name>
    <dbReference type="NCBI Taxonomy" id="3900"/>
    <lineage>
        <taxon>Eukaryota</taxon>
        <taxon>Viridiplantae</taxon>
        <taxon>Streptophyta</taxon>
        <taxon>Embryophyta</taxon>
        <taxon>Tracheophyta</taxon>
        <taxon>Spermatophyta</taxon>
        <taxon>Magnoliopsida</taxon>
        <taxon>eudicotyledons</taxon>
        <taxon>Gunneridae</taxon>
        <taxon>Pentapetalae</taxon>
        <taxon>rosids</taxon>
        <taxon>fabids</taxon>
        <taxon>Fabales</taxon>
        <taxon>Fabaceae</taxon>
        <taxon>Papilionoideae</taxon>
        <taxon>50 kb inversion clade</taxon>
        <taxon>NPAAA clade</taxon>
        <taxon>Hologalegina</taxon>
        <taxon>IRL clade</taxon>
        <taxon>Trifolieae</taxon>
        <taxon>Trifolium</taxon>
    </lineage>
</organism>
<keyword evidence="1" id="KW-0175">Coiled coil</keyword>
<protein>
    <submittedName>
        <fullName evidence="3">Uncharacterized protein</fullName>
    </submittedName>
</protein>
<accession>A0A2Z6MPZ5</accession>
<reference evidence="4" key="1">
    <citation type="journal article" date="2017" name="Front. Plant Sci.">
        <title>Climate Clever Clovers: New Paradigm to Reduce the Environmental Footprint of Ruminants by Breeding Low Methanogenic Forages Utilizing Haplotype Variation.</title>
        <authorList>
            <person name="Kaur P."/>
            <person name="Appels R."/>
            <person name="Bayer P.E."/>
            <person name="Keeble-Gagnere G."/>
            <person name="Wang J."/>
            <person name="Hirakawa H."/>
            <person name="Shirasawa K."/>
            <person name="Vercoe P."/>
            <person name="Stefanova K."/>
            <person name="Durmic Z."/>
            <person name="Nichols P."/>
            <person name="Revell C."/>
            <person name="Isobe S.N."/>
            <person name="Edwards D."/>
            <person name="Erskine W."/>
        </authorList>
    </citation>
    <scope>NUCLEOTIDE SEQUENCE [LARGE SCALE GENOMIC DNA]</scope>
    <source>
        <strain evidence="4">cv. Daliak</strain>
    </source>
</reference>
<feature type="compositionally biased region" description="Acidic residues" evidence="2">
    <location>
        <begin position="203"/>
        <end position="214"/>
    </location>
</feature>
<feature type="coiled-coil region" evidence="1">
    <location>
        <begin position="20"/>
        <end position="54"/>
    </location>
</feature>
<dbReference type="Proteomes" id="UP000242715">
    <property type="component" value="Unassembled WGS sequence"/>
</dbReference>
<sequence>MKRFNCPLAAERIQILESEVESKKAEADITISKLKKLLEEKEQCILQHKEREKKLKHRILDDGYMKYDQSAMLKRLRKNFEATLKVLKSEFQDKFQKHEKHFAEVSVQKDKQLLSTDTFLTDLNRRAVKAFEETEEWCRKILADCSEESTRQQLMHIQELVTHMQQGHSEQLKRLREVQHTHTYTKQDRSYDGGEMRGHEMEELMGDYESSDSD</sequence>
<evidence type="ECO:0000313" key="4">
    <source>
        <dbReference type="Proteomes" id="UP000242715"/>
    </source>
</evidence>